<feature type="compositionally biased region" description="Basic and acidic residues" evidence="1">
    <location>
        <begin position="39"/>
        <end position="81"/>
    </location>
</feature>
<proteinExistence type="predicted"/>
<sequence>MLGKREGGREGRQGENEREGAIEKERRKRENKHAPNRLAIEREGKKEEERERERAVPKEKHKEIKGKGERGLEKPGSHKSQ</sequence>
<feature type="compositionally biased region" description="Basic residues" evidence="1">
    <location>
        <begin position="26"/>
        <end position="35"/>
    </location>
</feature>
<name>A0A4Z2F563_9TELE</name>
<protein>
    <submittedName>
        <fullName evidence="2">Uncharacterized protein</fullName>
    </submittedName>
</protein>
<gene>
    <name evidence="2" type="ORF">EYF80_054215</name>
</gene>
<reference evidence="2 3" key="1">
    <citation type="submission" date="2019-03" db="EMBL/GenBank/DDBJ databases">
        <title>First draft genome of Liparis tanakae, snailfish: a comprehensive survey of snailfish specific genes.</title>
        <authorList>
            <person name="Kim W."/>
            <person name="Song I."/>
            <person name="Jeong J.-H."/>
            <person name="Kim D."/>
            <person name="Kim S."/>
            <person name="Ryu S."/>
            <person name="Song J.Y."/>
            <person name="Lee S.K."/>
        </authorList>
    </citation>
    <scope>NUCLEOTIDE SEQUENCE [LARGE SCALE GENOMIC DNA]</scope>
    <source>
        <tissue evidence="2">Muscle</tissue>
    </source>
</reference>
<dbReference type="AlphaFoldDB" id="A0A4Z2F563"/>
<feature type="compositionally biased region" description="Basic and acidic residues" evidence="1">
    <location>
        <begin position="1"/>
        <end position="25"/>
    </location>
</feature>
<evidence type="ECO:0000313" key="2">
    <source>
        <dbReference type="EMBL" id="TNN35622.1"/>
    </source>
</evidence>
<organism evidence="2 3">
    <name type="scientific">Liparis tanakae</name>
    <name type="common">Tanaka's snailfish</name>
    <dbReference type="NCBI Taxonomy" id="230148"/>
    <lineage>
        <taxon>Eukaryota</taxon>
        <taxon>Metazoa</taxon>
        <taxon>Chordata</taxon>
        <taxon>Craniata</taxon>
        <taxon>Vertebrata</taxon>
        <taxon>Euteleostomi</taxon>
        <taxon>Actinopterygii</taxon>
        <taxon>Neopterygii</taxon>
        <taxon>Teleostei</taxon>
        <taxon>Neoteleostei</taxon>
        <taxon>Acanthomorphata</taxon>
        <taxon>Eupercaria</taxon>
        <taxon>Perciformes</taxon>
        <taxon>Cottioidei</taxon>
        <taxon>Cottales</taxon>
        <taxon>Liparidae</taxon>
        <taxon>Liparis</taxon>
    </lineage>
</organism>
<accession>A0A4Z2F563</accession>
<feature type="region of interest" description="Disordered" evidence="1">
    <location>
        <begin position="1"/>
        <end position="81"/>
    </location>
</feature>
<evidence type="ECO:0000256" key="1">
    <source>
        <dbReference type="SAM" id="MobiDB-lite"/>
    </source>
</evidence>
<keyword evidence="3" id="KW-1185">Reference proteome</keyword>
<comment type="caution">
    <text evidence="2">The sequence shown here is derived from an EMBL/GenBank/DDBJ whole genome shotgun (WGS) entry which is preliminary data.</text>
</comment>
<dbReference type="Proteomes" id="UP000314294">
    <property type="component" value="Unassembled WGS sequence"/>
</dbReference>
<evidence type="ECO:0000313" key="3">
    <source>
        <dbReference type="Proteomes" id="UP000314294"/>
    </source>
</evidence>
<dbReference type="EMBL" id="SRLO01001738">
    <property type="protein sequence ID" value="TNN35622.1"/>
    <property type="molecule type" value="Genomic_DNA"/>
</dbReference>